<dbReference type="AlphaFoldDB" id="A0A2P2MCH0"/>
<dbReference type="EMBL" id="GGEC01047432">
    <property type="protein sequence ID" value="MBX27916.1"/>
    <property type="molecule type" value="Transcribed_RNA"/>
</dbReference>
<accession>A0A2P2MCH0</accession>
<reference evidence="1" key="1">
    <citation type="submission" date="2018-02" db="EMBL/GenBank/DDBJ databases">
        <title>Rhizophora mucronata_Transcriptome.</title>
        <authorList>
            <person name="Meera S.P."/>
            <person name="Sreeshan A."/>
            <person name="Augustine A."/>
        </authorList>
    </citation>
    <scope>NUCLEOTIDE SEQUENCE</scope>
    <source>
        <tissue evidence="1">Leaf</tissue>
    </source>
</reference>
<proteinExistence type="predicted"/>
<sequence length="61" mass="7247">MENLIKAKKAKICIQTVCLRRNLTKTKTTPENFYFVQHINSNNRYVNQTTAIHEFQFTRSN</sequence>
<protein>
    <submittedName>
        <fullName evidence="1">Uncharacterized protein</fullName>
    </submittedName>
</protein>
<organism evidence="1">
    <name type="scientific">Rhizophora mucronata</name>
    <name type="common">Asiatic mangrove</name>
    <dbReference type="NCBI Taxonomy" id="61149"/>
    <lineage>
        <taxon>Eukaryota</taxon>
        <taxon>Viridiplantae</taxon>
        <taxon>Streptophyta</taxon>
        <taxon>Embryophyta</taxon>
        <taxon>Tracheophyta</taxon>
        <taxon>Spermatophyta</taxon>
        <taxon>Magnoliopsida</taxon>
        <taxon>eudicotyledons</taxon>
        <taxon>Gunneridae</taxon>
        <taxon>Pentapetalae</taxon>
        <taxon>rosids</taxon>
        <taxon>fabids</taxon>
        <taxon>Malpighiales</taxon>
        <taxon>Rhizophoraceae</taxon>
        <taxon>Rhizophora</taxon>
    </lineage>
</organism>
<evidence type="ECO:0000313" key="1">
    <source>
        <dbReference type="EMBL" id="MBX27916.1"/>
    </source>
</evidence>
<name>A0A2P2MCH0_RHIMU</name>